<dbReference type="InterPro" id="IPR004843">
    <property type="entry name" value="Calcineurin-like_PHP"/>
</dbReference>
<proteinExistence type="predicted"/>
<dbReference type="Gene3D" id="3.60.21.10">
    <property type="match status" value="1"/>
</dbReference>
<evidence type="ECO:0000313" key="3">
    <source>
        <dbReference type="Proteomes" id="UP001165444"/>
    </source>
</evidence>
<reference evidence="2 3" key="1">
    <citation type="submission" date="2022-03" db="EMBL/GenBank/DDBJ databases">
        <title>Parabacteroides sp. nov. isolated from swine feces.</title>
        <authorList>
            <person name="Bak J.E."/>
        </authorList>
    </citation>
    <scope>NUCLEOTIDE SEQUENCE [LARGE SCALE GENOMIC DNA]</scope>
    <source>
        <strain evidence="2 3">AGMB00274</strain>
    </source>
</reference>
<accession>A0ABT0C4L1</accession>
<organism evidence="2 3">
    <name type="scientific">Parabacteroides faecalis</name>
    <dbReference type="NCBI Taxonomy" id="2924040"/>
    <lineage>
        <taxon>Bacteria</taxon>
        <taxon>Pseudomonadati</taxon>
        <taxon>Bacteroidota</taxon>
        <taxon>Bacteroidia</taxon>
        <taxon>Bacteroidales</taxon>
        <taxon>Tannerellaceae</taxon>
        <taxon>Parabacteroides</taxon>
    </lineage>
</organism>
<dbReference type="Proteomes" id="UP001165444">
    <property type="component" value="Unassembled WGS sequence"/>
</dbReference>
<evidence type="ECO:0000313" key="2">
    <source>
        <dbReference type="EMBL" id="MCJ2381944.1"/>
    </source>
</evidence>
<name>A0ABT0C4L1_9BACT</name>
<evidence type="ECO:0000259" key="1">
    <source>
        <dbReference type="Pfam" id="PF00149"/>
    </source>
</evidence>
<dbReference type="InterPro" id="IPR029052">
    <property type="entry name" value="Metallo-depent_PP-like"/>
</dbReference>
<dbReference type="InterPro" id="IPR051918">
    <property type="entry name" value="STPP_CPPED1"/>
</dbReference>
<dbReference type="EMBL" id="JAKZMM010000049">
    <property type="protein sequence ID" value="MCJ2381944.1"/>
    <property type="molecule type" value="Genomic_DNA"/>
</dbReference>
<dbReference type="SUPFAM" id="SSF56300">
    <property type="entry name" value="Metallo-dependent phosphatases"/>
    <property type="match status" value="1"/>
</dbReference>
<dbReference type="Pfam" id="PF00149">
    <property type="entry name" value="Metallophos"/>
    <property type="match status" value="1"/>
</dbReference>
<feature type="domain" description="Calcineurin-like phosphoesterase" evidence="1">
    <location>
        <begin position="53"/>
        <end position="294"/>
    </location>
</feature>
<protein>
    <submittedName>
        <fullName evidence="2">Metallophosphoesterase</fullName>
    </submittedName>
</protein>
<comment type="caution">
    <text evidence="2">The sequence shown here is derived from an EMBL/GenBank/DDBJ whole genome shotgun (WGS) entry which is preliminary data.</text>
</comment>
<dbReference type="RefSeq" id="WP_243326363.1">
    <property type="nucleotide sequence ID" value="NZ_JAKZMM010000049.1"/>
</dbReference>
<gene>
    <name evidence="2" type="ORF">MUN53_15250</name>
</gene>
<dbReference type="PANTHER" id="PTHR43143">
    <property type="entry name" value="METALLOPHOSPHOESTERASE, CALCINEURIN SUPERFAMILY"/>
    <property type="match status" value="1"/>
</dbReference>
<keyword evidence="3" id="KW-1185">Reference proteome</keyword>
<sequence>MRVIFYSLISLFLFIRCGEDINKNDRSLMSVDNIVVKNSDVYYYVENLKTPFNVLFLSDTHFTVEDERGQEFYLYTQRMGGDFVNPENYGITNGREKSLMASLEKAKNSEADLVVLGGDIVNFPSLASVEYIYELLNNSGMNWMYIAGNHDWHYEGEPGFAFIQREKWTQSNLKPLYQGFNPMFRSQIIHNINFVVIDNSTFEITEEQLAFFKEQINKGLPIVLFLHIPLYLFGHDIDYGCGSPDWNQQNDCYYKIERREPWPKDGGSEITFQFRNLVFNSQEVIGIYAGHVHQEAVDFFSNKIQYVSAANYDNKDVLIHFMKAE</sequence>
<dbReference type="PANTHER" id="PTHR43143:SF1">
    <property type="entry name" value="SERINE_THREONINE-PROTEIN PHOSPHATASE CPPED1"/>
    <property type="match status" value="1"/>
</dbReference>